<feature type="compositionally biased region" description="Basic and acidic residues" evidence="5">
    <location>
        <begin position="857"/>
        <end position="871"/>
    </location>
</feature>
<dbReference type="SUPFAM" id="SSF53383">
    <property type="entry name" value="PLP-dependent transferases"/>
    <property type="match status" value="1"/>
</dbReference>
<feature type="compositionally biased region" description="Basic and acidic residues" evidence="5">
    <location>
        <begin position="838"/>
        <end position="849"/>
    </location>
</feature>
<dbReference type="Gene3D" id="3.40.50.300">
    <property type="entry name" value="P-loop containing nucleotide triphosphate hydrolases"/>
    <property type="match status" value="1"/>
</dbReference>
<dbReference type="PANTHER" id="PTHR42684">
    <property type="entry name" value="ADENOSYLMETHIONINE-8-AMINO-7-OXONONANOATE AMINOTRANSFERASE"/>
    <property type="match status" value="1"/>
</dbReference>
<keyword evidence="3 6" id="KW-0808">Transferase</keyword>
<dbReference type="InterPro" id="IPR015422">
    <property type="entry name" value="PyrdxlP-dep_Trfase_small"/>
</dbReference>
<dbReference type="SUPFAM" id="SSF52540">
    <property type="entry name" value="P-loop containing nucleoside triphosphate hydrolases"/>
    <property type="match status" value="1"/>
</dbReference>
<dbReference type="InterPro" id="IPR005814">
    <property type="entry name" value="Aminotrans_3"/>
</dbReference>
<accession>A0A6A6VQS6</accession>
<dbReference type="Pfam" id="PF00202">
    <property type="entry name" value="Aminotran_3"/>
    <property type="match status" value="1"/>
</dbReference>
<keyword evidence="4" id="KW-0663">Pyridoxal phosphate</keyword>
<comment type="subcellular location">
    <subcellularLocation>
        <location evidence="1">Mitochondrion</location>
    </subcellularLocation>
</comment>
<dbReference type="GO" id="GO:0004015">
    <property type="term" value="F:adenosylmethionine-8-amino-7-oxononanoate transaminase activity"/>
    <property type="evidence" value="ECO:0007669"/>
    <property type="project" value="TreeGrafter"/>
</dbReference>
<dbReference type="Pfam" id="PF13500">
    <property type="entry name" value="AAA_26"/>
    <property type="match status" value="1"/>
</dbReference>
<dbReference type="Gene3D" id="3.40.640.10">
    <property type="entry name" value="Type I PLP-dependent aspartate aminotransferase-like (Major domain)"/>
    <property type="match status" value="1"/>
</dbReference>
<keyword evidence="7" id="KW-1185">Reference proteome</keyword>
<evidence type="ECO:0000256" key="3">
    <source>
        <dbReference type="ARBA" id="ARBA00022679"/>
    </source>
</evidence>
<evidence type="ECO:0000256" key="2">
    <source>
        <dbReference type="ARBA" id="ARBA00022576"/>
    </source>
</evidence>
<dbReference type="AlphaFoldDB" id="A0A6A6VQS6"/>
<name>A0A6A6VQS6_9PEZI</name>
<dbReference type="RefSeq" id="XP_033595459.1">
    <property type="nucleotide sequence ID" value="XM_033744917.1"/>
</dbReference>
<dbReference type="InterPro" id="IPR015421">
    <property type="entry name" value="PyrdxlP-dep_Trfase_major"/>
</dbReference>
<proteinExistence type="predicted"/>
<evidence type="ECO:0000256" key="5">
    <source>
        <dbReference type="SAM" id="MobiDB-lite"/>
    </source>
</evidence>
<dbReference type="GO" id="GO:0009102">
    <property type="term" value="P:biotin biosynthetic process"/>
    <property type="evidence" value="ECO:0007669"/>
    <property type="project" value="TreeGrafter"/>
</dbReference>
<evidence type="ECO:0000313" key="7">
    <source>
        <dbReference type="Proteomes" id="UP000799437"/>
    </source>
</evidence>
<dbReference type="PROSITE" id="PS00221">
    <property type="entry name" value="MIP"/>
    <property type="match status" value="1"/>
</dbReference>
<sequence length="871" mass="96826">MKPVIRKGLNRKWTLPLKTSIRTPNGRAIQIFGANTDVGKTIVSSLFCKVDPPEGTSIRYIKPVATGPEQTLDHVHIKRHANNVMVKCYQKYSQPWSPTRAAEWERNAARNADYSTGFRELDDSKMLKILADDLNRPGSYSIVETFGGVMSPLPSGRAQADFYRSFRLPIVLVGDSKLGGVSSTVSAFESLTLRGYDVEQLVFFGNEPHQNDRDVRTYLNLYGYSQLARNIIVLPPIPPQEQDTSRDAAIMDDYYNQIMRKGTHVHEIFTELLLCDKDAFRTSASSLRSRAASSIWHPFMQHKESEAADLLPIDSAYGDYFTLTKPAEKVSRTFDGSASWWTQGLGHGNPALSLAAAYAAGRYGHVMFAGAIHEPALELAETFLERLENARLQKVFFTDNGSTGIEVGIKMALKAAVKRYGFTGQQDSIEIIGLKGSYHGDTIGAMDCSEPSVFNTKTEWYRGRGYWFDYPSVGMKDGKWVVSPPKGMEAEFGPGETFDDLNQVFASRDPAVYEKYIDKVLDEEVNEKGRKFGALVMEPVLLGAGGMIFADPLFQSALVNAVRRRNFGKQELQSAFRDPYAWQGLPVVFDEVFTGLYRLGRFSAASFLGVKPDISVHAKLLTGGLLPLCLTLASNSIFEAFLGDEKSDALLHGHSYTAHAMGCTVAKKALWMMNDIQQQRATKLFKLSWARAARAIPSEPDRVNNLIVSRLPYERVWSHWHLEFVKLLSRQERVSSVVALGTVLAIKITDPEGSGYSSRAAVTLQNDLERSIRQPIHCRVLGNVLYVMASLTTQTSTMYHVQLAIARAFGIESEVRSMMVPTQGKSKDDVSPDVDTENDGHDADNKEGEMDIAADGKPGELKELEELNREA</sequence>
<reference evidence="6" key="1">
    <citation type="journal article" date="2020" name="Stud. Mycol.">
        <title>101 Dothideomycetes genomes: a test case for predicting lifestyles and emergence of pathogens.</title>
        <authorList>
            <person name="Haridas S."/>
            <person name="Albert R."/>
            <person name="Binder M."/>
            <person name="Bloem J."/>
            <person name="Labutti K."/>
            <person name="Salamov A."/>
            <person name="Andreopoulos B."/>
            <person name="Baker S."/>
            <person name="Barry K."/>
            <person name="Bills G."/>
            <person name="Bluhm B."/>
            <person name="Cannon C."/>
            <person name="Castanera R."/>
            <person name="Culley D."/>
            <person name="Daum C."/>
            <person name="Ezra D."/>
            <person name="Gonzalez J."/>
            <person name="Henrissat B."/>
            <person name="Kuo A."/>
            <person name="Liang C."/>
            <person name="Lipzen A."/>
            <person name="Lutzoni F."/>
            <person name="Magnuson J."/>
            <person name="Mondo S."/>
            <person name="Nolan M."/>
            <person name="Ohm R."/>
            <person name="Pangilinan J."/>
            <person name="Park H.-J."/>
            <person name="Ramirez L."/>
            <person name="Alfaro M."/>
            <person name="Sun H."/>
            <person name="Tritt A."/>
            <person name="Yoshinaga Y."/>
            <person name="Zwiers L.-H."/>
            <person name="Turgeon B."/>
            <person name="Goodwin S."/>
            <person name="Spatafora J."/>
            <person name="Crous P."/>
            <person name="Grigoriev I."/>
        </authorList>
    </citation>
    <scope>NUCLEOTIDE SEQUENCE</scope>
    <source>
        <strain evidence="6">CBS 121739</strain>
    </source>
</reference>
<dbReference type="GO" id="GO:0005739">
    <property type="term" value="C:mitochondrion"/>
    <property type="evidence" value="ECO:0007669"/>
    <property type="project" value="UniProtKB-SubCell"/>
</dbReference>
<dbReference type="PROSITE" id="PS00600">
    <property type="entry name" value="AA_TRANSFER_CLASS_3"/>
    <property type="match status" value="1"/>
</dbReference>
<dbReference type="InterPro" id="IPR022357">
    <property type="entry name" value="MIP_CS"/>
</dbReference>
<protein>
    <submittedName>
        <fullName evidence="6">PLP-dependent transferase</fullName>
    </submittedName>
</protein>
<dbReference type="GeneID" id="54485971"/>
<dbReference type="EMBL" id="ML996588">
    <property type="protein sequence ID" value="KAF2753008.1"/>
    <property type="molecule type" value="Genomic_DNA"/>
</dbReference>
<evidence type="ECO:0000313" key="6">
    <source>
        <dbReference type="EMBL" id="KAF2753008.1"/>
    </source>
</evidence>
<dbReference type="GO" id="GO:0030170">
    <property type="term" value="F:pyridoxal phosphate binding"/>
    <property type="evidence" value="ECO:0007669"/>
    <property type="project" value="InterPro"/>
</dbReference>
<dbReference type="GO" id="GO:0004141">
    <property type="term" value="F:dethiobiotin synthase activity"/>
    <property type="evidence" value="ECO:0007669"/>
    <property type="project" value="TreeGrafter"/>
</dbReference>
<feature type="region of interest" description="Disordered" evidence="5">
    <location>
        <begin position="821"/>
        <end position="871"/>
    </location>
</feature>
<dbReference type="PANTHER" id="PTHR42684:SF3">
    <property type="entry name" value="ADENOSYLMETHIONINE-8-AMINO-7-OXONONANOATE AMINOTRANSFERASE"/>
    <property type="match status" value="1"/>
</dbReference>
<dbReference type="InterPro" id="IPR049704">
    <property type="entry name" value="Aminotrans_3_PPA_site"/>
</dbReference>
<evidence type="ECO:0000256" key="1">
    <source>
        <dbReference type="ARBA" id="ARBA00004173"/>
    </source>
</evidence>
<gene>
    <name evidence="6" type="ORF">EJ05DRAFT_480723</name>
</gene>
<evidence type="ECO:0000256" key="4">
    <source>
        <dbReference type="ARBA" id="ARBA00022898"/>
    </source>
</evidence>
<dbReference type="Proteomes" id="UP000799437">
    <property type="component" value="Unassembled WGS sequence"/>
</dbReference>
<organism evidence="6 7">
    <name type="scientific">Pseudovirgaria hyperparasitica</name>
    <dbReference type="NCBI Taxonomy" id="470096"/>
    <lineage>
        <taxon>Eukaryota</taxon>
        <taxon>Fungi</taxon>
        <taxon>Dikarya</taxon>
        <taxon>Ascomycota</taxon>
        <taxon>Pezizomycotina</taxon>
        <taxon>Dothideomycetes</taxon>
        <taxon>Dothideomycetes incertae sedis</taxon>
        <taxon>Acrospermales</taxon>
        <taxon>Acrospermaceae</taxon>
        <taxon>Pseudovirgaria</taxon>
    </lineage>
</organism>
<dbReference type="OrthoDB" id="425114at2759"/>
<dbReference type="Gene3D" id="3.90.1150.10">
    <property type="entry name" value="Aspartate Aminotransferase, domain 1"/>
    <property type="match status" value="1"/>
</dbReference>
<dbReference type="CDD" id="cd03109">
    <property type="entry name" value="DTBS"/>
    <property type="match status" value="1"/>
</dbReference>
<keyword evidence="2" id="KW-0032">Aminotransferase</keyword>
<dbReference type="InterPro" id="IPR015424">
    <property type="entry name" value="PyrdxlP-dep_Trfase"/>
</dbReference>
<dbReference type="InterPro" id="IPR027417">
    <property type="entry name" value="P-loop_NTPase"/>
</dbReference>